<dbReference type="Proteomes" id="UP000266441">
    <property type="component" value="Unassembled WGS sequence"/>
</dbReference>
<reference evidence="3 4" key="1">
    <citation type="journal article" date="2015" name="Int. J. Syst. Evol. Microbiol.">
        <title>Mariniphaga sediminis sp. nov., isolated from coastal sediment.</title>
        <authorList>
            <person name="Wang F.Q."/>
            <person name="Shen Q.Y."/>
            <person name="Chen G.J."/>
            <person name="Du Z.J."/>
        </authorList>
    </citation>
    <scope>NUCLEOTIDE SEQUENCE [LARGE SCALE GENOMIC DNA]</scope>
    <source>
        <strain evidence="3 4">SY21</strain>
    </source>
</reference>
<dbReference type="EMBL" id="QWET01000013">
    <property type="protein sequence ID" value="RIH64135.1"/>
    <property type="molecule type" value="Genomic_DNA"/>
</dbReference>
<keyword evidence="1" id="KW-0812">Transmembrane</keyword>
<dbReference type="PANTHER" id="PTHR14969">
    <property type="entry name" value="SPHINGOSINE-1-PHOSPHATE PHOSPHOHYDROLASE"/>
    <property type="match status" value="1"/>
</dbReference>
<dbReference type="RefSeq" id="WP_119350967.1">
    <property type="nucleotide sequence ID" value="NZ_QWET01000013.1"/>
</dbReference>
<feature type="transmembrane region" description="Helical" evidence="1">
    <location>
        <begin position="60"/>
        <end position="79"/>
    </location>
</feature>
<comment type="caution">
    <text evidence="3">The sequence shown here is derived from an EMBL/GenBank/DDBJ whole genome shotgun (WGS) entry which is preliminary data.</text>
</comment>
<sequence>MDLLQKILEFDTELFLFLNGFHSDFWDTIMLMVTRKETWIPFYAVILFFIFKIYKSKWWLVLLLLSITILFSDQLSVLLKETIQRLRPVHNPELEGHVHNVLRKGGLHGFVSSHAANVFAIFAFTTRLFRNRGYWFLILLWAVVVSYSRIYSGVHYPLDILGGALLGWLIGMGTYKALMFLEIHFFLFRNPKIETTNLLPLQMGTILLVFSILTATIFIMAFILHRYNYL</sequence>
<feature type="transmembrane region" description="Helical" evidence="1">
    <location>
        <begin position="199"/>
        <end position="224"/>
    </location>
</feature>
<dbReference type="OrthoDB" id="9789113at2"/>
<feature type="transmembrane region" description="Helical" evidence="1">
    <location>
        <begin position="134"/>
        <end position="154"/>
    </location>
</feature>
<evidence type="ECO:0000256" key="1">
    <source>
        <dbReference type="SAM" id="Phobius"/>
    </source>
</evidence>
<keyword evidence="1" id="KW-1133">Transmembrane helix</keyword>
<dbReference type="PANTHER" id="PTHR14969:SF13">
    <property type="entry name" value="AT30094P"/>
    <property type="match status" value="1"/>
</dbReference>
<dbReference type="Pfam" id="PF01569">
    <property type="entry name" value="PAP2"/>
    <property type="match status" value="1"/>
</dbReference>
<organism evidence="3 4">
    <name type="scientific">Mariniphaga sediminis</name>
    <dbReference type="NCBI Taxonomy" id="1628158"/>
    <lineage>
        <taxon>Bacteria</taxon>
        <taxon>Pseudomonadati</taxon>
        <taxon>Bacteroidota</taxon>
        <taxon>Bacteroidia</taxon>
        <taxon>Marinilabiliales</taxon>
        <taxon>Prolixibacteraceae</taxon>
        <taxon>Mariniphaga</taxon>
    </lineage>
</organism>
<feature type="transmembrane region" description="Helical" evidence="1">
    <location>
        <begin position="160"/>
        <end position="187"/>
    </location>
</feature>
<dbReference type="InterPro" id="IPR000326">
    <property type="entry name" value="PAP2/HPO"/>
</dbReference>
<feature type="domain" description="Phosphatidic acid phosphatase type 2/haloperoxidase" evidence="2">
    <location>
        <begin position="61"/>
        <end position="175"/>
    </location>
</feature>
<name>A0A399CWM8_9BACT</name>
<proteinExistence type="predicted"/>
<evidence type="ECO:0000313" key="3">
    <source>
        <dbReference type="EMBL" id="RIH64135.1"/>
    </source>
</evidence>
<feature type="transmembrane region" description="Helical" evidence="1">
    <location>
        <begin position="38"/>
        <end position="54"/>
    </location>
</feature>
<gene>
    <name evidence="3" type="ORF">D1164_16385</name>
</gene>
<dbReference type="SMART" id="SM00014">
    <property type="entry name" value="acidPPc"/>
    <property type="match status" value="1"/>
</dbReference>
<dbReference type="SUPFAM" id="SSF48317">
    <property type="entry name" value="Acid phosphatase/Vanadium-dependent haloperoxidase"/>
    <property type="match status" value="1"/>
</dbReference>
<dbReference type="InterPro" id="IPR036938">
    <property type="entry name" value="PAP2/HPO_sf"/>
</dbReference>
<dbReference type="AlphaFoldDB" id="A0A399CWM8"/>
<evidence type="ECO:0000313" key="4">
    <source>
        <dbReference type="Proteomes" id="UP000266441"/>
    </source>
</evidence>
<evidence type="ECO:0000259" key="2">
    <source>
        <dbReference type="SMART" id="SM00014"/>
    </source>
</evidence>
<keyword evidence="4" id="KW-1185">Reference proteome</keyword>
<accession>A0A399CWM8</accession>
<keyword evidence="1" id="KW-0472">Membrane</keyword>
<protein>
    <submittedName>
        <fullName evidence="3">Phosphatase PAP2 family protein</fullName>
    </submittedName>
</protein>
<dbReference type="Gene3D" id="1.20.144.10">
    <property type="entry name" value="Phosphatidic acid phosphatase type 2/haloperoxidase"/>
    <property type="match status" value="1"/>
</dbReference>